<dbReference type="GO" id="GO:0003677">
    <property type="term" value="F:DNA binding"/>
    <property type="evidence" value="ECO:0007669"/>
    <property type="project" value="InterPro"/>
</dbReference>
<evidence type="ECO:0000259" key="1">
    <source>
        <dbReference type="Pfam" id="PF00910"/>
    </source>
</evidence>
<feature type="domain" description="Helicase superfamily 3 single-stranded DNA/RNA virus" evidence="1">
    <location>
        <begin position="222"/>
        <end position="312"/>
    </location>
</feature>
<organism evidence="3 4">
    <name type="scientific">Limosilactobacillus mucosae LM1</name>
    <dbReference type="NCBI Taxonomy" id="1130798"/>
    <lineage>
        <taxon>Bacteria</taxon>
        <taxon>Bacillati</taxon>
        <taxon>Bacillota</taxon>
        <taxon>Bacilli</taxon>
        <taxon>Lactobacillales</taxon>
        <taxon>Lactobacillaceae</taxon>
        <taxon>Limosilactobacillus</taxon>
    </lineage>
</organism>
<proteinExistence type="predicted"/>
<sequence length="410" mass="46972">MMAKKTETISKSKPRSAVLMLVQQVQLLPNNPKHFLKSKCEILKRRYGLKKYAFILHDQDKSSKNNDLVVPHYHLVMQFDHRVDVAAVAKIFEQGIEHFEVMTKRGTSTKTAAKNSFAYLVHATDNSRDKVPYDPQKVTANFNFRKFLADSESELSTADILDGVAEGNITKDQAFDMLRAQGARILVHNKKSVETMAEEYQRKHHLEWLKKRNEEGKGIPAVWCFGQGGTGKTSYAKHFAEEHGLSYFVTSGSNDPFQGYQGEEVLIIDELRPDVLPYSDLLQLLDPFNFEKRLKARYFNPFFSSNFIFVCTVMGPIEFYNSMAIAHKNIDTFEQLRRRLAMVLLFDHHKIAQVIPDFRNGQWYYAPTDYKANPFANQGHVNLLSMGMLDELGKEQGTLLKDDKGSKNTK</sequence>
<dbReference type="OrthoDB" id="2288493at2"/>
<dbReference type="Gene3D" id="3.40.1310.30">
    <property type="match status" value="1"/>
</dbReference>
<dbReference type="GO" id="GO:0003724">
    <property type="term" value="F:RNA helicase activity"/>
    <property type="evidence" value="ECO:0007669"/>
    <property type="project" value="InterPro"/>
</dbReference>
<dbReference type="RefSeq" id="WP_006499656.1">
    <property type="nucleotide sequence ID" value="NZ_CP011013.1"/>
</dbReference>
<dbReference type="GO" id="GO:0003916">
    <property type="term" value="F:DNA topoisomerase activity"/>
    <property type="evidence" value="ECO:0007669"/>
    <property type="project" value="InterPro"/>
</dbReference>
<feature type="domain" description="Plasmid replication protein origin binding" evidence="2">
    <location>
        <begin position="47"/>
        <end position="144"/>
    </location>
</feature>
<dbReference type="InterPro" id="IPR000605">
    <property type="entry name" value="Helicase_SF3_ssDNA/RNA_vir"/>
</dbReference>
<reference evidence="3 4" key="1">
    <citation type="journal article" date="2012" name="J. Bacteriol.">
        <title>Genome sequence of Lactobacillus mucosae LM1, isolated from piglet feces.</title>
        <authorList>
            <person name="Lee J.H."/>
            <person name="Valeriano V.D."/>
            <person name="Shin Y.R."/>
            <person name="Chae J.P."/>
            <person name="Kim G.B."/>
            <person name="Ham J.S."/>
            <person name="Chun J."/>
            <person name="Kang D.K."/>
        </authorList>
    </citation>
    <scope>NUCLEOTIDE SEQUENCE [LARGE SCALE GENOMIC DNA]</scope>
    <source>
        <strain evidence="3 4">LM1</strain>
    </source>
</reference>
<dbReference type="GO" id="GO:0003723">
    <property type="term" value="F:RNA binding"/>
    <property type="evidence" value="ECO:0007669"/>
    <property type="project" value="InterPro"/>
</dbReference>
<dbReference type="AlphaFoldDB" id="A0A0D4CMW6"/>
<dbReference type="Pfam" id="PF01719">
    <property type="entry name" value="Rep_OBD"/>
    <property type="match status" value="1"/>
</dbReference>
<evidence type="ECO:0000313" key="4">
    <source>
        <dbReference type="Proteomes" id="UP000003645"/>
    </source>
</evidence>
<evidence type="ECO:0000313" key="3">
    <source>
        <dbReference type="EMBL" id="AJT51216.1"/>
    </source>
</evidence>
<dbReference type="GO" id="GO:0006260">
    <property type="term" value="P:DNA replication"/>
    <property type="evidence" value="ECO:0007669"/>
    <property type="project" value="InterPro"/>
</dbReference>
<dbReference type="Proteomes" id="UP000003645">
    <property type="component" value="Chromosome"/>
</dbReference>
<protein>
    <submittedName>
        <fullName evidence="3">Uncharacterized protein</fullName>
    </submittedName>
</protein>
<dbReference type="HOGENOM" id="CLU_053695_0_0_9"/>
<dbReference type="GO" id="GO:0005727">
    <property type="term" value="C:extrachromosomal circular DNA"/>
    <property type="evidence" value="ECO:0007669"/>
    <property type="project" value="InterPro"/>
</dbReference>
<dbReference type="STRING" id="1130798.LBLM1_09770"/>
<dbReference type="Pfam" id="PF00910">
    <property type="entry name" value="RNA_helicase"/>
    <property type="match status" value="1"/>
</dbReference>
<keyword evidence="4" id="KW-1185">Reference proteome</keyword>
<name>A0A0D4CMW6_LIMMU</name>
<dbReference type="Gene3D" id="3.40.50.300">
    <property type="entry name" value="P-loop containing nucleotide triphosphate hydrolases"/>
    <property type="match status" value="1"/>
</dbReference>
<dbReference type="InterPro" id="IPR002631">
    <property type="entry name" value="Plasmid_rep_OBD"/>
</dbReference>
<dbReference type="EMBL" id="CP011013">
    <property type="protein sequence ID" value="AJT51216.1"/>
    <property type="molecule type" value="Genomic_DNA"/>
</dbReference>
<dbReference type="InterPro" id="IPR027417">
    <property type="entry name" value="P-loop_NTPase"/>
</dbReference>
<accession>A0A0D4CMW6</accession>
<dbReference type="KEGG" id="lmu:LBLM1_09770"/>
<dbReference type="SUPFAM" id="SSF52540">
    <property type="entry name" value="P-loop containing nucleoside triphosphate hydrolases"/>
    <property type="match status" value="1"/>
</dbReference>
<gene>
    <name evidence="3" type="ORF">LBLM1_09770</name>
</gene>
<evidence type="ECO:0000259" key="2">
    <source>
        <dbReference type="Pfam" id="PF01719"/>
    </source>
</evidence>